<evidence type="ECO:0000313" key="7">
    <source>
        <dbReference type="Proteomes" id="UP000005408"/>
    </source>
</evidence>
<proteinExistence type="inferred from homology"/>
<dbReference type="EnsemblMetazoa" id="G30344.1">
    <property type="protein sequence ID" value="G30344.1:cds"/>
    <property type="gene ID" value="G30344"/>
</dbReference>
<keyword evidence="7" id="KW-1185">Reference proteome</keyword>
<feature type="domain" description="AIG1-type G" evidence="5">
    <location>
        <begin position="276"/>
        <end position="494"/>
    </location>
</feature>
<keyword evidence="4" id="KW-0175">Coiled coil</keyword>
<protein>
    <recommendedName>
        <fullName evidence="5">AIG1-type G domain-containing protein</fullName>
    </recommendedName>
</protein>
<comment type="similarity">
    <text evidence="1">Belongs to the TRAFAC class TrmE-Era-EngA-EngB-Septin-like GTPase superfamily. AIG1/Toc34/Toc159-like paraseptin GTPase family. IAN subfamily.</text>
</comment>
<dbReference type="SUPFAM" id="SSF52540">
    <property type="entry name" value="P-loop containing nucleoside triphosphate hydrolases"/>
    <property type="match status" value="1"/>
</dbReference>
<organism evidence="6 7">
    <name type="scientific">Magallana gigas</name>
    <name type="common">Pacific oyster</name>
    <name type="synonym">Crassostrea gigas</name>
    <dbReference type="NCBI Taxonomy" id="29159"/>
    <lineage>
        <taxon>Eukaryota</taxon>
        <taxon>Metazoa</taxon>
        <taxon>Spiralia</taxon>
        <taxon>Lophotrochozoa</taxon>
        <taxon>Mollusca</taxon>
        <taxon>Bivalvia</taxon>
        <taxon>Autobranchia</taxon>
        <taxon>Pteriomorphia</taxon>
        <taxon>Ostreida</taxon>
        <taxon>Ostreoidea</taxon>
        <taxon>Ostreidae</taxon>
        <taxon>Magallana</taxon>
    </lineage>
</organism>
<evidence type="ECO:0000256" key="4">
    <source>
        <dbReference type="SAM" id="Coils"/>
    </source>
</evidence>
<dbReference type="PANTHER" id="PTHR10903:SF184">
    <property type="entry name" value="GTP-BINDING PROTEIN A"/>
    <property type="match status" value="1"/>
</dbReference>
<dbReference type="InterPro" id="IPR006703">
    <property type="entry name" value="G_AIG1"/>
</dbReference>
<dbReference type="FunFam" id="3.40.50.300:FF:000366">
    <property type="entry name" value="GTPase, IMAP family member 2"/>
    <property type="match status" value="1"/>
</dbReference>
<accession>A0A8W8LYJ6</accession>
<dbReference type="InterPro" id="IPR027417">
    <property type="entry name" value="P-loop_NTPase"/>
</dbReference>
<dbReference type="AlphaFoldDB" id="A0A8W8LYJ6"/>
<sequence length="627" mass="71671">METQQEDLCCLSNEENRASPDVPHTETGKTIQITEDGQYSSVKMTVRDIKGNGTDVNIYCESNEAEKTLSDDIINLTSQNDGLQETIPAATSEKIEMHEEIYTSTDRGKTPQDQITKESPCIPPVEKLKTKTNETDKDIIQDEKKTKTDGHEGNHTVEFMDLRIRNIINDHDIQSTCNPQVKTEKQEENQHSLDVNSIHAADYKNGNTNKRKAKEILNANASTPQFFAGEGAYISGTYLAQNPQTCKSFSSTPIDKTEKNSHTDSKILKQIKEVDPKPIRIVLIGQTGTGKSSTGNTILGTETFSVVTSFVSHTSKLQKESCKYNGQILEVIDTPGLYDTSKTEEMVKQDLKLCLEMTSPGPHAFLIIMSVGRITEQEKCTLKYMSEMFGDEDFLNHTILVITRKEDLDPELDSDDEDEDFDVSDQLKTFIQDSEDLTRIVKQCGDRCMAVSNSGHVQSSKRRRDARKIIQSVYMLIDQNKGVCYSNDMFKELERRKEILRKEEEVKKQKLAEKYEREEVERQMQIKIRKENIQKLEKKIEKMAKESEDQISKSEDLNQELKRELEKLEAENKEISRRTNEKIEKMKREIEDIEDESEDLNNEITCNQRKTVHVKSSSKRNSACQIM</sequence>
<evidence type="ECO:0000256" key="2">
    <source>
        <dbReference type="ARBA" id="ARBA00022741"/>
    </source>
</evidence>
<keyword evidence="3" id="KW-0342">GTP-binding</keyword>
<dbReference type="PANTHER" id="PTHR10903">
    <property type="entry name" value="GTPASE, IMAP FAMILY MEMBER-RELATED"/>
    <property type="match status" value="1"/>
</dbReference>
<dbReference type="Pfam" id="PF04548">
    <property type="entry name" value="AIG1"/>
    <property type="match status" value="1"/>
</dbReference>
<dbReference type="InterPro" id="IPR045058">
    <property type="entry name" value="GIMA/IAN/Toc"/>
</dbReference>
<keyword evidence="2" id="KW-0547">Nucleotide-binding</keyword>
<evidence type="ECO:0000259" key="5">
    <source>
        <dbReference type="PROSITE" id="PS51720"/>
    </source>
</evidence>
<evidence type="ECO:0000256" key="3">
    <source>
        <dbReference type="ARBA" id="ARBA00023134"/>
    </source>
</evidence>
<dbReference type="PROSITE" id="PS51720">
    <property type="entry name" value="G_AIG1"/>
    <property type="match status" value="1"/>
</dbReference>
<dbReference type="Proteomes" id="UP000005408">
    <property type="component" value="Unassembled WGS sequence"/>
</dbReference>
<dbReference type="Gene3D" id="3.40.50.300">
    <property type="entry name" value="P-loop containing nucleotide triphosphate hydrolases"/>
    <property type="match status" value="1"/>
</dbReference>
<evidence type="ECO:0000256" key="1">
    <source>
        <dbReference type="ARBA" id="ARBA00008535"/>
    </source>
</evidence>
<dbReference type="GO" id="GO:0005525">
    <property type="term" value="F:GTP binding"/>
    <property type="evidence" value="ECO:0007669"/>
    <property type="project" value="UniProtKB-KW"/>
</dbReference>
<name>A0A8W8LYJ6_MAGGI</name>
<reference evidence="6" key="1">
    <citation type="submission" date="2022-08" db="UniProtKB">
        <authorList>
            <consortium name="EnsemblMetazoa"/>
        </authorList>
    </citation>
    <scope>IDENTIFICATION</scope>
    <source>
        <strain evidence="6">05x7-T-G4-1.051#20</strain>
    </source>
</reference>
<evidence type="ECO:0000313" key="6">
    <source>
        <dbReference type="EnsemblMetazoa" id="G30344.1:cds"/>
    </source>
</evidence>
<feature type="coiled-coil region" evidence="4">
    <location>
        <begin position="490"/>
        <end position="610"/>
    </location>
</feature>